<dbReference type="Proteomes" id="UP000276010">
    <property type="component" value="Unassembled WGS sequence"/>
</dbReference>
<proteinExistence type="predicted"/>
<organism evidence="1 2">
    <name type="scientific">Bibersteinia trehalosi</name>
    <name type="common">Pasteurella trehalosi</name>
    <dbReference type="NCBI Taxonomy" id="47735"/>
    <lineage>
        <taxon>Bacteria</taxon>
        <taxon>Pseudomonadati</taxon>
        <taxon>Pseudomonadota</taxon>
        <taxon>Gammaproteobacteria</taxon>
        <taxon>Pasteurellales</taxon>
        <taxon>Pasteurellaceae</taxon>
        <taxon>Bibersteinia</taxon>
    </lineage>
</organism>
<accession>A0A3R8LCZ9</accession>
<dbReference type="EMBL" id="RRUC01000024">
    <property type="protein sequence ID" value="RRN02696.1"/>
    <property type="molecule type" value="Genomic_DNA"/>
</dbReference>
<comment type="caution">
    <text evidence="1">The sequence shown here is derived from an EMBL/GenBank/DDBJ whole genome shotgun (WGS) entry which is preliminary data.</text>
</comment>
<protein>
    <submittedName>
        <fullName evidence="1">Uncharacterized protein</fullName>
    </submittedName>
</protein>
<sequence length="198" mass="22872">MITNKLIIRKASNIFSKNEIADFNSLYFSPSDGISAISIENNEWTRLLENMYELLSYSFRKVNSQETSIRFMMCLHDQPNNKIVKYKGGWGLLKHHLDIDKIRSKKEFAFENNGRMNFFLEGVVDIQDDYIIKKILSDMSVVYFSIGGGDICKIEKHDDWINYILDSGGMVLFFLGLGIEPACELVIMKKSKDILNLF</sequence>
<reference evidence="1 2" key="1">
    <citation type="submission" date="2018-11" db="EMBL/GenBank/DDBJ databases">
        <title>Whole genome sequence of Bibersteinia trehalosi strain OADDL-BT1 an multidrug resistant pathogen isolate.</title>
        <authorList>
            <person name="Couger M."/>
            <person name="Ramachandran A."/>
        </authorList>
    </citation>
    <scope>NUCLEOTIDE SEQUENCE [LARGE SCALE GENOMIC DNA]</scope>
    <source>
        <strain evidence="1 2">OADDL-BT1</strain>
    </source>
</reference>
<name>A0A3R8LCZ9_BIBTR</name>
<gene>
    <name evidence="1" type="ORF">EIM44_07240</name>
</gene>
<evidence type="ECO:0000313" key="2">
    <source>
        <dbReference type="Proteomes" id="UP000276010"/>
    </source>
</evidence>
<evidence type="ECO:0000313" key="1">
    <source>
        <dbReference type="EMBL" id="RRN02696.1"/>
    </source>
</evidence>
<dbReference type="RefSeq" id="WP_125135020.1">
    <property type="nucleotide sequence ID" value="NZ_RRUC01000024.1"/>
</dbReference>
<dbReference type="AlphaFoldDB" id="A0A3R8LCZ9"/>